<proteinExistence type="predicted"/>
<feature type="compositionally biased region" description="Basic and acidic residues" evidence="1">
    <location>
        <begin position="60"/>
        <end position="71"/>
    </location>
</feature>
<protein>
    <submittedName>
        <fullName evidence="3">Uncharacterized protein</fullName>
    </submittedName>
</protein>
<dbReference type="InterPro" id="IPR009646">
    <property type="entry name" value="Root_cap"/>
</dbReference>
<feature type="compositionally biased region" description="Basic and acidic residues" evidence="1">
    <location>
        <begin position="145"/>
        <end position="155"/>
    </location>
</feature>
<keyword evidence="2" id="KW-0732">Signal</keyword>
<evidence type="ECO:0000256" key="2">
    <source>
        <dbReference type="SAM" id="SignalP"/>
    </source>
</evidence>
<dbReference type="PANTHER" id="PTHR31656">
    <property type="entry name" value="ROOT CAP DOMAIN-CONTAINING PROTEIN"/>
    <property type="match status" value="1"/>
</dbReference>
<name>A0AAP0KQ71_9MAGN</name>
<dbReference type="Proteomes" id="UP001419268">
    <property type="component" value="Unassembled WGS sequence"/>
</dbReference>
<keyword evidence="4" id="KW-1185">Reference proteome</keyword>
<evidence type="ECO:0000256" key="1">
    <source>
        <dbReference type="SAM" id="MobiDB-lite"/>
    </source>
</evidence>
<evidence type="ECO:0000313" key="4">
    <source>
        <dbReference type="Proteomes" id="UP001419268"/>
    </source>
</evidence>
<feature type="chain" id="PRO_5042831948" evidence="2">
    <location>
        <begin position="26"/>
        <end position="362"/>
    </location>
</feature>
<feature type="compositionally biased region" description="Low complexity" evidence="1">
    <location>
        <begin position="165"/>
        <end position="175"/>
    </location>
</feature>
<feature type="compositionally biased region" description="Low complexity" evidence="1">
    <location>
        <begin position="28"/>
        <end position="38"/>
    </location>
</feature>
<feature type="region of interest" description="Disordered" evidence="1">
    <location>
        <begin position="28"/>
        <end position="208"/>
    </location>
</feature>
<sequence length="362" mass="39215">MARQKVVVGVLVLALLIAVAAMVAGADNSNSQGNQNEGNKGGDDNQGDQGGHGNQEDEGESKGKGPKEKPNPSEGNEGGPNGPNGPNGPRPKLPKEEPNPPSKGGSEPKDKPNPPIFEPTPYTPPPSQPNHPPYTKPSPSTPTGEVREARVDMRGPKIRRRGRPDLLLPRQEGPRLLPPLRPRPPHKRALHRAPQPRHETRLHLGPIPRHPLRLTPRFHRCAPHAAANRVAFEVHGKFRITVTVTPITEEESRVHNYGITKDDCFAHLDLGFKLYSLSDEVSGVLGQNYGPNYVSRVNVRSVMPVLGGFKEFVTTGLFEADCAVAQFGRGHGDTSVVDSELEYASMRCGSGNIHGRGIVCKK</sequence>
<dbReference type="AlphaFoldDB" id="A0AAP0KQ71"/>
<dbReference type="EMBL" id="JBBNAG010000002">
    <property type="protein sequence ID" value="KAK9156703.1"/>
    <property type="molecule type" value="Genomic_DNA"/>
</dbReference>
<reference evidence="3 4" key="1">
    <citation type="submission" date="2024-01" db="EMBL/GenBank/DDBJ databases">
        <title>Genome assemblies of Stephania.</title>
        <authorList>
            <person name="Yang L."/>
        </authorList>
    </citation>
    <scope>NUCLEOTIDE SEQUENCE [LARGE SCALE GENOMIC DNA]</scope>
    <source>
        <strain evidence="3">JXDWG</strain>
        <tissue evidence="3">Leaf</tissue>
    </source>
</reference>
<feature type="signal peptide" evidence="2">
    <location>
        <begin position="1"/>
        <end position="25"/>
    </location>
</feature>
<comment type="caution">
    <text evidence="3">The sequence shown here is derived from an EMBL/GenBank/DDBJ whole genome shotgun (WGS) entry which is preliminary data.</text>
</comment>
<accession>A0AAP0KQ71</accession>
<dbReference type="Pfam" id="PF06830">
    <property type="entry name" value="Root_cap"/>
    <property type="match status" value="1"/>
</dbReference>
<organism evidence="3 4">
    <name type="scientific">Stephania cephalantha</name>
    <dbReference type="NCBI Taxonomy" id="152367"/>
    <lineage>
        <taxon>Eukaryota</taxon>
        <taxon>Viridiplantae</taxon>
        <taxon>Streptophyta</taxon>
        <taxon>Embryophyta</taxon>
        <taxon>Tracheophyta</taxon>
        <taxon>Spermatophyta</taxon>
        <taxon>Magnoliopsida</taxon>
        <taxon>Ranunculales</taxon>
        <taxon>Menispermaceae</taxon>
        <taxon>Menispermoideae</taxon>
        <taxon>Cissampelideae</taxon>
        <taxon>Stephania</taxon>
    </lineage>
</organism>
<evidence type="ECO:0000313" key="3">
    <source>
        <dbReference type="EMBL" id="KAK9156703.1"/>
    </source>
</evidence>
<gene>
    <name evidence="3" type="ORF">Scep_003277</name>
</gene>
<feature type="compositionally biased region" description="Pro residues" evidence="1">
    <location>
        <begin position="113"/>
        <end position="140"/>
    </location>
</feature>
<feature type="compositionally biased region" description="Basic residues" evidence="1">
    <location>
        <begin position="183"/>
        <end position="195"/>
    </location>
</feature>